<sequence length="344" mass="35514">MSLAYVNAHDCAEPHKQAIWGLSYLPANASHPEGRVLSASADGSLKLFSTSSGQASLTYPPDQPHTLAVVSLSTSEDGSLALYNTLEGTTRLIGTENGDLKGTWASYGAQAGAEDAVEPAWSVSLHPKGSVYASTGGLGNLTIHSAASDDFGSKMRTISSEGRQKFGMFCSFSPDGKRIALASETGQITVFDVESGALEASYNTHAMGVRSLAWSYDNSLLLSASEDTHLGLHDVRVSSGSGKPGSGVVATFAGHKSWVLSADLSADGRLGLSGSADKTIKVWDIGARAAVSNIQDTDKVWAVKWRAIGGGGGVASSTASFASGGEAGAVRWWRAAGTGVKAEI</sequence>
<evidence type="ECO:0000256" key="1">
    <source>
        <dbReference type="ARBA" id="ARBA00022574"/>
    </source>
</evidence>
<dbReference type="PROSITE" id="PS50294">
    <property type="entry name" value="WD_REPEATS_REGION"/>
    <property type="match status" value="1"/>
</dbReference>
<keyword evidence="1 3" id="KW-0853">WD repeat</keyword>
<dbReference type="InterPro" id="IPR015943">
    <property type="entry name" value="WD40/YVTN_repeat-like_dom_sf"/>
</dbReference>
<dbReference type="STRING" id="1884261.A0A5C3Q5L1"/>
<dbReference type="GO" id="GO:0005634">
    <property type="term" value="C:nucleus"/>
    <property type="evidence" value="ECO:0007669"/>
    <property type="project" value="TreeGrafter"/>
</dbReference>
<accession>A0A5C3Q5L1</accession>
<reference evidence="4 5" key="1">
    <citation type="journal article" date="2019" name="Nat. Ecol. Evol.">
        <title>Megaphylogeny resolves global patterns of mushroom evolution.</title>
        <authorList>
            <person name="Varga T."/>
            <person name="Krizsan K."/>
            <person name="Foldi C."/>
            <person name="Dima B."/>
            <person name="Sanchez-Garcia M."/>
            <person name="Sanchez-Ramirez S."/>
            <person name="Szollosi G.J."/>
            <person name="Szarkandi J.G."/>
            <person name="Papp V."/>
            <person name="Albert L."/>
            <person name="Andreopoulos W."/>
            <person name="Angelini C."/>
            <person name="Antonin V."/>
            <person name="Barry K.W."/>
            <person name="Bougher N.L."/>
            <person name="Buchanan P."/>
            <person name="Buyck B."/>
            <person name="Bense V."/>
            <person name="Catcheside P."/>
            <person name="Chovatia M."/>
            <person name="Cooper J."/>
            <person name="Damon W."/>
            <person name="Desjardin D."/>
            <person name="Finy P."/>
            <person name="Geml J."/>
            <person name="Haridas S."/>
            <person name="Hughes K."/>
            <person name="Justo A."/>
            <person name="Karasinski D."/>
            <person name="Kautmanova I."/>
            <person name="Kiss B."/>
            <person name="Kocsube S."/>
            <person name="Kotiranta H."/>
            <person name="LaButti K.M."/>
            <person name="Lechner B.E."/>
            <person name="Liimatainen K."/>
            <person name="Lipzen A."/>
            <person name="Lukacs Z."/>
            <person name="Mihaltcheva S."/>
            <person name="Morgado L.N."/>
            <person name="Niskanen T."/>
            <person name="Noordeloos M.E."/>
            <person name="Ohm R.A."/>
            <person name="Ortiz-Santana B."/>
            <person name="Ovrebo C."/>
            <person name="Racz N."/>
            <person name="Riley R."/>
            <person name="Savchenko A."/>
            <person name="Shiryaev A."/>
            <person name="Soop K."/>
            <person name="Spirin V."/>
            <person name="Szebenyi C."/>
            <person name="Tomsovsky M."/>
            <person name="Tulloss R.E."/>
            <person name="Uehling J."/>
            <person name="Grigoriev I.V."/>
            <person name="Vagvolgyi C."/>
            <person name="Papp T."/>
            <person name="Martin F.M."/>
            <person name="Miettinen O."/>
            <person name="Hibbett D.S."/>
            <person name="Nagy L.G."/>
        </authorList>
    </citation>
    <scope>NUCLEOTIDE SEQUENCE [LARGE SCALE GENOMIC DNA]</scope>
    <source>
        <strain evidence="4 5">CBS 309.79</strain>
    </source>
</reference>
<proteinExistence type="predicted"/>
<dbReference type="InterPro" id="IPR001680">
    <property type="entry name" value="WD40_rpt"/>
</dbReference>
<dbReference type="PANTHER" id="PTHR44090">
    <property type="entry name" value="WD REPEAT-CONTAINING PROTEIN 61"/>
    <property type="match status" value="1"/>
</dbReference>
<dbReference type="InterPro" id="IPR036322">
    <property type="entry name" value="WD40_repeat_dom_sf"/>
</dbReference>
<feature type="repeat" description="WD" evidence="3">
    <location>
        <begin position="202"/>
        <end position="236"/>
    </location>
</feature>
<keyword evidence="2" id="KW-0677">Repeat</keyword>
<dbReference type="Proteomes" id="UP000305067">
    <property type="component" value="Unassembled WGS sequence"/>
</dbReference>
<dbReference type="Gene3D" id="2.130.10.10">
    <property type="entry name" value="YVTN repeat-like/Quinoprotein amine dehydrogenase"/>
    <property type="match status" value="1"/>
</dbReference>
<evidence type="ECO:0000256" key="2">
    <source>
        <dbReference type="ARBA" id="ARBA00022737"/>
    </source>
</evidence>
<name>A0A5C3Q5L1_9AGAR</name>
<evidence type="ECO:0000313" key="5">
    <source>
        <dbReference type="Proteomes" id="UP000305067"/>
    </source>
</evidence>
<organism evidence="4 5">
    <name type="scientific">Pterulicium gracile</name>
    <dbReference type="NCBI Taxonomy" id="1884261"/>
    <lineage>
        <taxon>Eukaryota</taxon>
        <taxon>Fungi</taxon>
        <taxon>Dikarya</taxon>
        <taxon>Basidiomycota</taxon>
        <taxon>Agaricomycotina</taxon>
        <taxon>Agaricomycetes</taxon>
        <taxon>Agaricomycetidae</taxon>
        <taxon>Agaricales</taxon>
        <taxon>Pleurotineae</taxon>
        <taxon>Pterulaceae</taxon>
        <taxon>Pterulicium</taxon>
    </lineage>
</organism>
<keyword evidence="5" id="KW-1185">Reference proteome</keyword>
<feature type="repeat" description="WD" evidence="3">
    <location>
        <begin position="252"/>
        <end position="293"/>
    </location>
</feature>
<dbReference type="SUPFAM" id="SSF50978">
    <property type="entry name" value="WD40 repeat-like"/>
    <property type="match status" value="1"/>
</dbReference>
<dbReference type="InterPro" id="IPR051510">
    <property type="entry name" value="SKI8"/>
</dbReference>
<dbReference type="PROSITE" id="PS50082">
    <property type="entry name" value="WD_REPEATS_2"/>
    <property type="match status" value="2"/>
</dbReference>
<dbReference type="Pfam" id="PF00400">
    <property type="entry name" value="WD40"/>
    <property type="match status" value="3"/>
</dbReference>
<dbReference type="OrthoDB" id="538223at2759"/>
<evidence type="ECO:0000256" key="3">
    <source>
        <dbReference type="PROSITE-ProRule" id="PRU00221"/>
    </source>
</evidence>
<gene>
    <name evidence="4" type="ORF">BDV98DRAFT_556161</name>
</gene>
<dbReference type="EMBL" id="ML178877">
    <property type="protein sequence ID" value="TFK95670.1"/>
    <property type="molecule type" value="Genomic_DNA"/>
</dbReference>
<protein>
    <submittedName>
        <fullName evidence="4">WD40-repeat-containing domain protein</fullName>
    </submittedName>
</protein>
<evidence type="ECO:0000313" key="4">
    <source>
        <dbReference type="EMBL" id="TFK95670.1"/>
    </source>
</evidence>
<dbReference type="GO" id="GO:0032991">
    <property type="term" value="C:protein-containing complex"/>
    <property type="evidence" value="ECO:0007669"/>
    <property type="project" value="UniProtKB-ARBA"/>
</dbReference>
<dbReference type="AlphaFoldDB" id="A0A5C3Q5L1"/>
<dbReference type="PANTHER" id="PTHR44090:SF1">
    <property type="entry name" value="SUPERKILLER COMPLEX PROTEIN 8"/>
    <property type="match status" value="1"/>
</dbReference>
<dbReference type="SMART" id="SM00320">
    <property type="entry name" value="WD40"/>
    <property type="match status" value="5"/>
</dbReference>